<evidence type="ECO:0000256" key="1">
    <source>
        <dbReference type="SAM" id="Phobius"/>
    </source>
</evidence>
<name>A0A7U0GAR5_9CAUD</name>
<dbReference type="EMBL" id="MW394388">
    <property type="protein sequence ID" value="QQV91689.1"/>
    <property type="molecule type" value="Genomic_DNA"/>
</dbReference>
<proteinExistence type="predicted"/>
<keyword evidence="3" id="KW-1185">Reference proteome</keyword>
<protein>
    <submittedName>
        <fullName evidence="2">Uncharacterized protein</fullName>
    </submittedName>
</protein>
<feature type="transmembrane region" description="Helical" evidence="1">
    <location>
        <begin position="29"/>
        <end position="46"/>
    </location>
</feature>
<keyword evidence="1" id="KW-0472">Membrane</keyword>
<evidence type="ECO:0000313" key="2">
    <source>
        <dbReference type="EMBL" id="QQV91689.1"/>
    </source>
</evidence>
<reference evidence="2 3" key="1">
    <citation type="submission" date="2020-12" db="EMBL/GenBank/DDBJ databases">
        <title>Genomic characterization of four novel bacteriophages infecting Klebsiella pneumoniae.</title>
        <authorList>
            <person name="Estrada Bonilla B."/>
            <person name="Costa A.R."/>
            <person name="van Rossum T."/>
            <person name="Hagedoorn S."/>
            <person name="Wallinga H."/>
            <person name="Xiao M."/>
            <person name="Song W."/>
            <person name="Haas P.-J."/>
            <person name="Nobrega F.L."/>
            <person name="Brouns S.J.J."/>
        </authorList>
    </citation>
    <scope>NUCLEOTIDE SEQUENCE [LARGE SCALE GENOMIC DNA]</scope>
</reference>
<gene>
    <name evidence="2" type="ORF">vBKpPFBKp27_034</name>
</gene>
<organism evidence="2 3">
    <name type="scientific">Klebsiella phage vB_KpP_FBKp27</name>
    <dbReference type="NCBI Taxonomy" id="2801837"/>
    <lineage>
        <taxon>Viruses</taxon>
        <taxon>Duplodnaviria</taxon>
        <taxon>Heunggongvirae</taxon>
        <taxon>Uroviricota</taxon>
        <taxon>Caudoviricetes</taxon>
        <taxon>Schitoviridae</taxon>
        <taxon>Efbeekayvirus</taxon>
        <taxon>Efbeekayvirus Fbkp27</taxon>
    </lineage>
</organism>
<accession>A0A7U0GAR5</accession>
<evidence type="ECO:0000313" key="3">
    <source>
        <dbReference type="Proteomes" id="UP000596379"/>
    </source>
</evidence>
<keyword evidence="1" id="KW-0812">Transmembrane</keyword>
<keyword evidence="1" id="KW-1133">Transmembrane helix</keyword>
<sequence length="47" mass="5042">MSKSFIFALHVFAATVVIQAALYHGANGYISIALLIGLLVSAYRKCV</sequence>
<dbReference type="Proteomes" id="UP000596379">
    <property type="component" value="Segment"/>
</dbReference>